<dbReference type="Pfam" id="PF18742">
    <property type="entry name" value="DpnII-MboI"/>
    <property type="match status" value="1"/>
</dbReference>
<dbReference type="EMBL" id="VKKZ01000019">
    <property type="protein sequence ID" value="KAA6435502.1"/>
    <property type="molecule type" value="Genomic_DNA"/>
</dbReference>
<dbReference type="Proteomes" id="UP001570846">
    <property type="component" value="Unassembled WGS sequence"/>
</dbReference>
<gene>
    <name evidence="2" type="ORF">ACD591_01125</name>
    <name evidence="1" type="ORF">FOE74_06030</name>
</gene>
<evidence type="ECO:0000313" key="1">
    <source>
        <dbReference type="EMBL" id="KAA6435502.1"/>
    </source>
</evidence>
<dbReference type="RefSeq" id="WP_149097694.1">
    <property type="nucleotide sequence ID" value="NZ_BMMG01000002.1"/>
</dbReference>
<organism evidence="1 3">
    <name type="scientific">Rufibacter glacialis</name>
    <dbReference type="NCBI Taxonomy" id="1259555"/>
    <lineage>
        <taxon>Bacteria</taxon>
        <taxon>Pseudomonadati</taxon>
        <taxon>Bacteroidota</taxon>
        <taxon>Cytophagia</taxon>
        <taxon>Cytophagales</taxon>
        <taxon>Hymenobacteraceae</taxon>
        <taxon>Rufibacter</taxon>
    </lineage>
</organism>
<sequence length="276" mass="32685">MLLPDEIKYIEKEIKKTISSISHEHFQYIMNSSFSGYEEEHQGWTNYRLRTRLRDLYYLILTYLEAKGMPLLLQTYREKFSKVIEDDGLILESEMAHPEGDHELKLIIGFKQFLDPFKYFDYNQSKEDETKKLISILKNSGFIIKNTKSKVANEADIYNEVKWVIGLYYPTCRRKNKSSFIQEFKTYNPDILIPELKTAIEFKYIKNKTDNFDNFIDQIKVDSANYTDDYRYEKFIAVFYISDIGLATPESIEVAWKAKKIPNNWELVITGDNITK</sequence>
<reference evidence="1 3" key="1">
    <citation type="submission" date="2019-07" db="EMBL/GenBank/DDBJ databases">
        <authorList>
            <person name="Qu J.-H."/>
        </authorList>
    </citation>
    <scope>NUCLEOTIDE SEQUENCE [LARGE SCALE GENOMIC DNA]</scope>
    <source>
        <strain evidence="1 3">MDT1-10-3</strain>
    </source>
</reference>
<dbReference type="Proteomes" id="UP000323866">
    <property type="component" value="Unassembled WGS sequence"/>
</dbReference>
<evidence type="ECO:0000313" key="3">
    <source>
        <dbReference type="Proteomes" id="UP000323866"/>
    </source>
</evidence>
<dbReference type="OrthoDB" id="1094214at2"/>
<proteinExistence type="predicted"/>
<reference evidence="1 3" key="2">
    <citation type="submission" date="2019-09" db="EMBL/GenBank/DDBJ databases">
        <title>A bacterium isolated from glacier soil.</title>
        <authorList>
            <person name="Liu Q."/>
        </authorList>
    </citation>
    <scope>NUCLEOTIDE SEQUENCE [LARGE SCALE GENOMIC DNA]</scope>
    <source>
        <strain evidence="1 3">MDT1-10-3</strain>
    </source>
</reference>
<accession>A0A5M8QMQ6</accession>
<dbReference type="EMBL" id="JBGOGF010000001">
    <property type="protein sequence ID" value="MFA1769875.1"/>
    <property type="molecule type" value="Genomic_DNA"/>
</dbReference>
<evidence type="ECO:0000313" key="2">
    <source>
        <dbReference type="EMBL" id="MFA1769875.1"/>
    </source>
</evidence>
<keyword evidence="4" id="KW-1185">Reference proteome</keyword>
<evidence type="ECO:0000313" key="4">
    <source>
        <dbReference type="Proteomes" id="UP001570846"/>
    </source>
</evidence>
<protein>
    <submittedName>
        <fullName evidence="1">Uncharacterized protein</fullName>
    </submittedName>
</protein>
<comment type="caution">
    <text evidence="1">The sequence shown here is derived from an EMBL/GenBank/DDBJ whole genome shotgun (WGS) entry which is preliminary data.</text>
</comment>
<reference evidence="2 4" key="3">
    <citation type="submission" date="2024-08" db="EMBL/GenBank/DDBJ databases">
        <authorList>
            <person name="Wei W."/>
        </authorList>
    </citation>
    <scope>NUCLEOTIDE SEQUENCE [LARGE SCALE GENOMIC DNA]</scope>
    <source>
        <strain evidence="2 4">XU2</strain>
    </source>
</reference>
<name>A0A5M8QMQ6_9BACT</name>
<dbReference type="AlphaFoldDB" id="A0A5M8QMQ6"/>